<proteinExistence type="predicted"/>
<protein>
    <submittedName>
        <fullName evidence="2">Glycosyltransferase family 4 protein</fullName>
        <ecNumber evidence="2">2.4.-.-</ecNumber>
    </submittedName>
</protein>
<organism evidence="2 3">
    <name type="scientific">Alteromonas arenosi</name>
    <dbReference type="NCBI Taxonomy" id="3055817"/>
    <lineage>
        <taxon>Bacteria</taxon>
        <taxon>Pseudomonadati</taxon>
        <taxon>Pseudomonadota</taxon>
        <taxon>Gammaproteobacteria</taxon>
        <taxon>Alteromonadales</taxon>
        <taxon>Alteromonadaceae</taxon>
        <taxon>Alteromonas/Salinimonas group</taxon>
        <taxon>Alteromonas</taxon>
    </lineage>
</organism>
<dbReference type="Gene3D" id="3.40.50.2000">
    <property type="entry name" value="Glycogen Phosphorylase B"/>
    <property type="match status" value="2"/>
</dbReference>
<dbReference type="CDD" id="cd03801">
    <property type="entry name" value="GT4_PimA-like"/>
    <property type="match status" value="1"/>
</dbReference>
<feature type="domain" description="Glycosyl transferase family 1" evidence="1">
    <location>
        <begin position="168"/>
        <end position="319"/>
    </location>
</feature>
<sequence>MKTILVVTPKLSVPGGVSTFWNCLFSVRSEVKKVNVINHQVGSTNLLGAVGDLIGFLRLFFSADIVFLNPSLQKKSFIRDGIYSLVCRLLGKKTIVFFHGWNKQFEEKLERKLLKLFLLFFGRVDQVYVLSNEFKQRINKWCPHLKVNVERTTFQPILSTDLCRNALNPKSNTKLLFLSRLEYEKGIEDAISATLQLRDTGLDIDLDVAGAGPALKSLKSKYANYSSIRFHGNVQGQAKNSLFEHAHIFVLPTYYGEGLPIAILEAMHFSLPVISCDAGGIKDFLKEPECGFIVPSKSPAHIAQAVQLLISDSKKYKSICEFNPAYVKREAHPQALFKRLFEDFYE</sequence>
<dbReference type="PANTHER" id="PTHR12526:SF637">
    <property type="entry name" value="GLYCOSYLTRANSFERASE EPSF-RELATED"/>
    <property type="match status" value="1"/>
</dbReference>
<dbReference type="EC" id="2.4.-.-" evidence="2"/>
<comment type="caution">
    <text evidence="2">The sequence shown here is derived from an EMBL/GenBank/DDBJ whole genome shotgun (WGS) entry which is preliminary data.</text>
</comment>
<gene>
    <name evidence="2" type="ORF">QTP81_15340</name>
</gene>
<keyword evidence="2" id="KW-0328">Glycosyltransferase</keyword>
<evidence type="ECO:0000313" key="2">
    <source>
        <dbReference type="EMBL" id="MDM7861977.1"/>
    </source>
</evidence>
<dbReference type="Pfam" id="PF00534">
    <property type="entry name" value="Glycos_transf_1"/>
    <property type="match status" value="1"/>
</dbReference>
<keyword evidence="3" id="KW-1185">Reference proteome</keyword>
<reference evidence="2 3" key="1">
    <citation type="submission" date="2023-06" db="EMBL/GenBank/DDBJ databases">
        <title>Alteromonas sp. ASW11-36 isolated from intertidal sand.</title>
        <authorList>
            <person name="Li Y."/>
        </authorList>
    </citation>
    <scope>NUCLEOTIDE SEQUENCE [LARGE SCALE GENOMIC DNA]</scope>
    <source>
        <strain evidence="2 3">ASW11-36</strain>
    </source>
</reference>
<dbReference type="SUPFAM" id="SSF53756">
    <property type="entry name" value="UDP-Glycosyltransferase/glycogen phosphorylase"/>
    <property type="match status" value="1"/>
</dbReference>
<evidence type="ECO:0000313" key="3">
    <source>
        <dbReference type="Proteomes" id="UP001234343"/>
    </source>
</evidence>
<keyword evidence="2" id="KW-0808">Transferase</keyword>
<dbReference type="RefSeq" id="WP_289366691.1">
    <property type="nucleotide sequence ID" value="NZ_JAUCBP010000012.1"/>
</dbReference>
<dbReference type="GO" id="GO:0016757">
    <property type="term" value="F:glycosyltransferase activity"/>
    <property type="evidence" value="ECO:0007669"/>
    <property type="project" value="UniProtKB-KW"/>
</dbReference>
<dbReference type="EMBL" id="JAUCBP010000012">
    <property type="protein sequence ID" value="MDM7861977.1"/>
    <property type="molecule type" value="Genomic_DNA"/>
</dbReference>
<dbReference type="PANTHER" id="PTHR12526">
    <property type="entry name" value="GLYCOSYLTRANSFERASE"/>
    <property type="match status" value="1"/>
</dbReference>
<dbReference type="InterPro" id="IPR001296">
    <property type="entry name" value="Glyco_trans_1"/>
</dbReference>
<accession>A0ABT7T2G1</accession>
<dbReference type="Proteomes" id="UP001234343">
    <property type="component" value="Unassembled WGS sequence"/>
</dbReference>
<name>A0ABT7T2G1_9ALTE</name>
<evidence type="ECO:0000259" key="1">
    <source>
        <dbReference type="Pfam" id="PF00534"/>
    </source>
</evidence>